<organism evidence="1 2">
    <name type="scientific">Lithospermum erythrorhizon</name>
    <name type="common">Purple gromwell</name>
    <name type="synonym">Lithospermum officinale var. erythrorhizon</name>
    <dbReference type="NCBI Taxonomy" id="34254"/>
    <lineage>
        <taxon>Eukaryota</taxon>
        <taxon>Viridiplantae</taxon>
        <taxon>Streptophyta</taxon>
        <taxon>Embryophyta</taxon>
        <taxon>Tracheophyta</taxon>
        <taxon>Spermatophyta</taxon>
        <taxon>Magnoliopsida</taxon>
        <taxon>eudicotyledons</taxon>
        <taxon>Gunneridae</taxon>
        <taxon>Pentapetalae</taxon>
        <taxon>asterids</taxon>
        <taxon>lamiids</taxon>
        <taxon>Boraginales</taxon>
        <taxon>Boraginaceae</taxon>
        <taxon>Boraginoideae</taxon>
        <taxon>Lithospermeae</taxon>
        <taxon>Lithospermum</taxon>
    </lineage>
</organism>
<dbReference type="EMBL" id="BAABME010008313">
    <property type="protein sequence ID" value="GAA0172851.1"/>
    <property type="molecule type" value="Genomic_DNA"/>
</dbReference>
<reference evidence="1 2" key="1">
    <citation type="submission" date="2024-01" db="EMBL/GenBank/DDBJ databases">
        <title>The complete chloroplast genome sequence of Lithospermum erythrorhizon: insights into the phylogenetic relationship among Boraginaceae species and the maternal lineages of purple gromwells.</title>
        <authorList>
            <person name="Okada T."/>
            <person name="Watanabe K."/>
        </authorList>
    </citation>
    <scope>NUCLEOTIDE SEQUENCE [LARGE SCALE GENOMIC DNA]</scope>
</reference>
<comment type="caution">
    <text evidence="1">The sequence shown here is derived from an EMBL/GenBank/DDBJ whole genome shotgun (WGS) entry which is preliminary data.</text>
</comment>
<name>A0AAV3RCB8_LITER</name>
<evidence type="ECO:0000313" key="1">
    <source>
        <dbReference type="EMBL" id="GAA0172851.1"/>
    </source>
</evidence>
<dbReference type="SUPFAM" id="SSF50249">
    <property type="entry name" value="Nucleic acid-binding proteins"/>
    <property type="match status" value="1"/>
</dbReference>
<dbReference type="AlphaFoldDB" id="A0AAV3RCB8"/>
<dbReference type="InterPro" id="IPR012340">
    <property type="entry name" value="NA-bd_OB-fold"/>
</dbReference>
<dbReference type="Proteomes" id="UP001454036">
    <property type="component" value="Unassembled WGS sequence"/>
</dbReference>
<protein>
    <submittedName>
        <fullName evidence="1">Uncharacterized protein</fullName>
    </submittedName>
</protein>
<accession>A0AAV3RCB8</accession>
<proteinExistence type="predicted"/>
<sequence>MTNFIALYIGDYWVKGTQYVCYHCEKETTAVPRPLIVMMVTDETTTIKVVAIGKLAERILQTTSEDMSRLLKLGEAYDLDTIRSDFEGKVFLILLRCTYMKHNENRRRPLLLDFLVNVSHSSLSPLKRQMSEISLAPGSSAKKKLFFPESDDSEESSKSMA</sequence>
<keyword evidence="2" id="KW-1185">Reference proteome</keyword>
<evidence type="ECO:0000313" key="2">
    <source>
        <dbReference type="Proteomes" id="UP001454036"/>
    </source>
</evidence>
<gene>
    <name evidence="1" type="ORF">LIER_26588</name>
</gene>
<dbReference type="Gene3D" id="2.40.50.140">
    <property type="entry name" value="Nucleic acid-binding proteins"/>
    <property type="match status" value="1"/>
</dbReference>